<dbReference type="PANTHER" id="PTHR34310:SF8">
    <property type="entry name" value="CONSERVED PROTEIN"/>
    <property type="match status" value="1"/>
</dbReference>
<proteinExistence type="predicted"/>
<dbReference type="PANTHER" id="PTHR34310">
    <property type="entry name" value="DUF427 DOMAIN PROTEIN (AFU_ORTHOLOGUE AFUA_3G02220)"/>
    <property type="match status" value="1"/>
</dbReference>
<reference evidence="3 4" key="1">
    <citation type="submission" date="2019-06" db="EMBL/GenBank/DDBJ databases">
        <title>Sequencing the genomes of 1000 actinobacteria strains.</title>
        <authorList>
            <person name="Klenk H.-P."/>
        </authorList>
    </citation>
    <scope>NUCLEOTIDE SEQUENCE [LARGE SCALE GENOMIC DNA]</scope>
    <source>
        <strain evidence="3 4">DSM 21776</strain>
    </source>
</reference>
<dbReference type="Gene3D" id="2.170.150.40">
    <property type="entry name" value="Domain of unknown function (DUF427)"/>
    <property type="match status" value="1"/>
</dbReference>
<protein>
    <submittedName>
        <fullName evidence="3">Uncharacterized protein (DUF427 family)</fullName>
    </submittedName>
</protein>
<dbReference type="AlphaFoldDB" id="A0A543PKX2"/>
<name>A0A543PKX2_9MICO</name>
<gene>
    <name evidence="3" type="ORF">FHX52_3940</name>
</gene>
<dbReference type="InterPro" id="IPR007361">
    <property type="entry name" value="DUF427"/>
</dbReference>
<dbReference type="InterPro" id="IPR038694">
    <property type="entry name" value="DUF427_sf"/>
</dbReference>
<evidence type="ECO:0000256" key="1">
    <source>
        <dbReference type="SAM" id="MobiDB-lite"/>
    </source>
</evidence>
<evidence type="ECO:0000259" key="2">
    <source>
        <dbReference type="Pfam" id="PF04248"/>
    </source>
</evidence>
<feature type="domain" description="DUF427" evidence="2">
    <location>
        <begin position="152"/>
        <end position="239"/>
    </location>
</feature>
<evidence type="ECO:0000313" key="4">
    <source>
        <dbReference type="Proteomes" id="UP000320085"/>
    </source>
</evidence>
<feature type="region of interest" description="Disordered" evidence="1">
    <location>
        <begin position="250"/>
        <end position="275"/>
    </location>
</feature>
<accession>A0A543PKX2</accession>
<sequence length="275" mass="30547">MAVDLEQDWFRGLRELRIARTPKRIRALLDGQTVLDTRDALLVYEPRRVVPWYAVPPGDLDLQLSEHDPSPVPELRAPVLPPHHNDWHTVPGHSLHLEGHGEVAFRPDDPDLGGRLVLHWDPFEWLEEDEPVMGHPHDPFKRIDVLRSSRHVRVEVGGTTVAESSRPTMLIETGLPVRWYLPQEDVRIDLLTPSETHTVCAYKGVASYLSAPGAPDVAWFYPDPLHDALQVKDLVSFWRAATVEVDGVAVSTSMPGEPGDGADRAGGADGRPGAI</sequence>
<evidence type="ECO:0000313" key="3">
    <source>
        <dbReference type="EMBL" id="TQN44719.1"/>
    </source>
</evidence>
<organism evidence="3 4">
    <name type="scientific">Humibacillus xanthopallidus</name>
    <dbReference type="NCBI Taxonomy" id="412689"/>
    <lineage>
        <taxon>Bacteria</taxon>
        <taxon>Bacillati</taxon>
        <taxon>Actinomycetota</taxon>
        <taxon>Actinomycetes</taxon>
        <taxon>Micrococcales</taxon>
        <taxon>Intrasporangiaceae</taxon>
        <taxon>Humibacillus</taxon>
    </lineage>
</organism>
<dbReference type="Proteomes" id="UP000320085">
    <property type="component" value="Unassembled WGS sequence"/>
</dbReference>
<dbReference type="Pfam" id="PF04248">
    <property type="entry name" value="NTP_transf_9"/>
    <property type="match status" value="1"/>
</dbReference>
<dbReference type="EMBL" id="VFQF01000003">
    <property type="protein sequence ID" value="TQN44719.1"/>
    <property type="molecule type" value="Genomic_DNA"/>
</dbReference>
<dbReference type="OrthoDB" id="285364at2"/>
<dbReference type="RefSeq" id="WP_141824036.1">
    <property type="nucleotide sequence ID" value="NZ_BAAAQC010000017.1"/>
</dbReference>
<comment type="caution">
    <text evidence="3">The sequence shown here is derived from an EMBL/GenBank/DDBJ whole genome shotgun (WGS) entry which is preliminary data.</text>
</comment>